<keyword evidence="1" id="KW-1133">Transmembrane helix</keyword>
<keyword evidence="1" id="KW-0812">Transmembrane</keyword>
<dbReference type="OrthoDB" id="545169at2759"/>
<dbReference type="AlphaFoldDB" id="A0A4S8MH28"/>
<dbReference type="GO" id="GO:0016491">
    <property type="term" value="F:oxidoreductase activity"/>
    <property type="evidence" value="ECO:0007669"/>
    <property type="project" value="InterPro"/>
</dbReference>
<keyword evidence="4" id="KW-1185">Reference proteome</keyword>
<keyword evidence="1" id="KW-0472">Membrane</keyword>
<feature type="transmembrane region" description="Helical" evidence="1">
    <location>
        <begin position="20"/>
        <end position="38"/>
    </location>
</feature>
<dbReference type="Pfam" id="PF09995">
    <property type="entry name" value="MPAB_Lcp_cat"/>
    <property type="match status" value="1"/>
</dbReference>
<dbReference type="InterPro" id="IPR018713">
    <property type="entry name" value="MPAB/Lcp_cat_dom"/>
</dbReference>
<name>A0A4S8MH28_DENBC</name>
<gene>
    <name evidence="3" type="ORF">K435DRAFT_717880</name>
</gene>
<accession>A0A4S8MH28</accession>
<organism evidence="3 4">
    <name type="scientific">Dendrothele bispora (strain CBS 962.96)</name>
    <dbReference type="NCBI Taxonomy" id="1314807"/>
    <lineage>
        <taxon>Eukaryota</taxon>
        <taxon>Fungi</taxon>
        <taxon>Dikarya</taxon>
        <taxon>Basidiomycota</taxon>
        <taxon>Agaricomycotina</taxon>
        <taxon>Agaricomycetes</taxon>
        <taxon>Agaricomycetidae</taxon>
        <taxon>Agaricales</taxon>
        <taxon>Agaricales incertae sedis</taxon>
        <taxon>Dendrothele</taxon>
    </lineage>
</organism>
<reference evidence="3 4" key="1">
    <citation type="journal article" date="2019" name="Nat. Ecol. Evol.">
        <title>Megaphylogeny resolves global patterns of mushroom evolution.</title>
        <authorList>
            <person name="Varga T."/>
            <person name="Krizsan K."/>
            <person name="Foldi C."/>
            <person name="Dima B."/>
            <person name="Sanchez-Garcia M."/>
            <person name="Sanchez-Ramirez S."/>
            <person name="Szollosi G.J."/>
            <person name="Szarkandi J.G."/>
            <person name="Papp V."/>
            <person name="Albert L."/>
            <person name="Andreopoulos W."/>
            <person name="Angelini C."/>
            <person name="Antonin V."/>
            <person name="Barry K.W."/>
            <person name="Bougher N.L."/>
            <person name="Buchanan P."/>
            <person name="Buyck B."/>
            <person name="Bense V."/>
            <person name="Catcheside P."/>
            <person name="Chovatia M."/>
            <person name="Cooper J."/>
            <person name="Damon W."/>
            <person name="Desjardin D."/>
            <person name="Finy P."/>
            <person name="Geml J."/>
            <person name="Haridas S."/>
            <person name="Hughes K."/>
            <person name="Justo A."/>
            <person name="Karasinski D."/>
            <person name="Kautmanova I."/>
            <person name="Kiss B."/>
            <person name="Kocsube S."/>
            <person name="Kotiranta H."/>
            <person name="LaButti K.M."/>
            <person name="Lechner B.E."/>
            <person name="Liimatainen K."/>
            <person name="Lipzen A."/>
            <person name="Lukacs Z."/>
            <person name="Mihaltcheva S."/>
            <person name="Morgado L.N."/>
            <person name="Niskanen T."/>
            <person name="Noordeloos M.E."/>
            <person name="Ohm R.A."/>
            <person name="Ortiz-Santana B."/>
            <person name="Ovrebo C."/>
            <person name="Racz N."/>
            <person name="Riley R."/>
            <person name="Savchenko A."/>
            <person name="Shiryaev A."/>
            <person name="Soop K."/>
            <person name="Spirin V."/>
            <person name="Szebenyi C."/>
            <person name="Tomsovsky M."/>
            <person name="Tulloss R.E."/>
            <person name="Uehling J."/>
            <person name="Grigoriev I.V."/>
            <person name="Vagvolgyi C."/>
            <person name="Papp T."/>
            <person name="Martin F.M."/>
            <person name="Miettinen O."/>
            <person name="Hibbett D.S."/>
            <person name="Nagy L.G."/>
        </authorList>
    </citation>
    <scope>NUCLEOTIDE SEQUENCE [LARGE SCALE GENOMIC DNA]</scope>
    <source>
        <strain evidence="3 4">CBS 962.96</strain>
    </source>
</reference>
<proteinExistence type="predicted"/>
<evidence type="ECO:0000259" key="2">
    <source>
        <dbReference type="Pfam" id="PF09995"/>
    </source>
</evidence>
<protein>
    <recommendedName>
        <fullName evidence="2">ER-bound oxygenase mpaB/mpaB'/Rubber oxygenase catalytic domain-containing protein</fullName>
    </recommendedName>
</protein>
<evidence type="ECO:0000313" key="3">
    <source>
        <dbReference type="EMBL" id="THV01802.1"/>
    </source>
</evidence>
<dbReference type="Proteomes" id="UP000297245">
    <property type="component" value="Unassembled WGS sequence"/>
</dbReference>
<dbReference type="InterPro" id="IPR046366">
    <property type="entry name" value="MPAB"/>
</dbReference>
<evidence type="ECO:0000256" key="1">
    <source>
        <dbReference type="SAM" id="Phobius"/>
    </source>
</evidence>
<dbReference type="PANTHER" id="PTHR36124">
    <property type="match status" value="1"/>
</dbReference>
<dbReference type="EMBL" id="ML179084">
    <property type="protein sequence ID" value="THV01802.1"/>
    <property type="molecule type" value="Genomic_DNA"/>
</dbReference>
<dbReference type="PANTHER" id="PTHR36124:SF1">
    <property type="entry name" value="ER-BOUND OXYGENASE MPAB_MPAB'_RUBBER OXYGENASE CATALYTIC DOMAIN-CONTAINING PROTEIN"/>
    <property type="match status" value="1"/>
</dbReference>
<feature type="domain" description="ER-bound oxygenase mpaB/mpaB'/Rubber oxygenase catalytic" evidence="2">
    <location>
        <begin position="183"/>
        <end position="312"/>
    </location>
</feature>
<sequence length="458" mass="52663">MESPFASHVSLLAEFQRHLVFTLCVIAFLCYLAAVRQLRWRRYIQIHRQYQHKYELGGTLTPEDAQRVVELCLSYDMPMLMRYALSLALFKTYAIPSISKILKGTREMGSSEGISKRFADTEILIGTVLACPITGRSFESRPDSPKTAENDSEACAEVPLTKIDDPRAMIALARVNWLHSKYPIKNEDYLYTLGLAIFEPERWARLYGWRELSALECHALYVFWVEVGKRMGLKDIPQSSEEFKEWCLSYQQYEMVPAQSSHDVANITLEEFIRVLPTQFGIRNFAKGVAISLLEDVVREAMMLPAQPWYHRAFVDLILHSINFVQLYLCLPRRSPEGPVDGKLPDFARNYGCPYDSHDGEFFSTKPLNKDSARMRPNNFQIRPWYKPESNGFLRKLSDKLRVSLGLFDEMPGRGSRSQGYRLEELGPLRYEKDGHEEVIRNAEKLLGVPITGPWAAL</sequence>
<evidence type="ECO:0000313" key="4">
    <source>
        <dbReference type="Proteomes" id="UP000297245"/>
    </source>
</evidence>